<proteinExistence type="predicted"/>
<dbReference type="SUPFAM" id="SSF55298">
    <property type="entry name" value="YjgF-like"/>
    <property type="match status" value="1"/>
</dbReference>
<sequence length="125" mass="14230">MGKIVRYDVNEECAYSGYVEAGDFIFLTFCVGNVGESVERQVEGALDHMSDRLQQVNLSLDDVVKIDVLLRDVWDIPVMEEVFKRRFKGNYPARKTISTEFAHIGGPNRLKVQIDGVAYNPKKLF</sequence>
<organism evidence="1 2">
    <name type="scientific">Fontibacillus panacisegetis</name>
    <dbReference type="NCBI Taxonomy" id="670482"/>
    <lineage>
        <taxon>Bacteria</taxon>
        <taxon>Bacillati</taxon>
        <taxon>Bacillota</taxon>
        <taxon>Bacilli</taxon>
        <taxon>Bacillales</taxon>
        <taxon>Paenibacillaceae</taxon>
        <taxon>Fontibacillus</taxon>
    </lineage>
</organism>
<dbReference type="Gene3D" id="3.30.1330.40">
    <property type="entry name" value="RutC-like"/>
    <property type="match status" value="1"/>
</dbReference>
<dbReference type="EMBL" id="FNBG01000011">
    <property type="protein sequence ID" value="SDF44931.1"/>
    <property type="molecule type" value="Genomic_DNA"/>
</dbReference>
<dbReference type="OrthoDB" id="9796680at2"/>
<gene>
    <name evidence="1" type="ORF">SAMN04488542_11111</name>
</gene>
<protein>
    <submittedName>
        <fullName evidence="1">Enamine deaminase RidA, house cleaning of reactive enamine intermediates, YjgF/YER057c/UK114 family</fullName>
    </submittedName>
</protein>
<dbReference type="InterPro" id="IPR006175">
    <property type="entry name" value="YjgF/YER057c/UK114"/>
</dbReference>
<evidence type="ECO:0000313" key="1">
    <source>
        <dbReference type="EMBL" id="SDF44931.1"/>
    </source>
</evidence>
<dbReference type="STRING" id="670482.SAMN04488542_11111"/>
<reference evidence="1 2" key="1">
    <citation type="submission" date="2016-10" db="EMBL/GenBank/DDBJ databases">
        <authorList>
            <person name="de Groot N.N."/>
        </authorList>
    </citation>
    <scope>NUCLEOTIDE SEQUENCE [LARGE SCALE GENOMIC DNA]</scope>
    <source>
        <strain evidence="1 2">DSM 28129</strain>
    </source>
</reference>
<dbReference type="Pfam" id="PF01042">
    <property type="entry name" value="Ribonuc_L-PSP"/>
    <property type="match status" value="1"/>
</dbReference>
<keyword evidence="2" id="KW-1185">Reference proteome</keyword>
<dbReference type="RefSeq" id="WP_091229748.1">
    <property type="nucleotide sequence ID" value="NZ_FNBG01000011.1"/>
</dbReference>
<dbReference type="InterPro" id="IPR035959">
    <property type="entry name" value="RutC-like_sf"/>
</dbReference>
<dbReference type="AlphaFoldDB" id="A0A1G7L6E1"/>
<name>A0A1G7L6E1_9BACL</name>
<accession>A0A1G7L6E1</accession>
<dbReference type="Proteomes" id="UP000198972">
    <property type="component" value="Unassembled WGS sequence"/>
</dbReference>
<evidence type="ECO:0000313" key="2">
    <source>
        <dbReference type="Proteomes" id="UP000198972"/>
    </source>
</evidence>